<proteinExistence type="predicted"/>
<accession>A0A9X8H8K1</accession>
<feature type="region of interest" description="Disordered" evidence="1">
    <location>
        <begin position="108"/>
        <end position="130"/>
    </location>
</feature>
<comment type="caution">
    <text evidence="2">The sequence shown here is derived from an EMBL/GenBank/DDBJ whole genome shotgun (WGS) entry which is preliminary data.</text>
</comment>
<organism evidence="2 3">
    <name type="scientific">Aphanomyces astaci</name>
    <name type="common">Crayfish plague agent</name>
    <dbReference type="NCBI Taxonomy" id="112090"/>
    <lineage>
        <taxon>Eukaryota</taxon>
        <taxon>Sar</taxon>
        <taxon>Stramenopiles</taxon>
        <taxon>Oomycota</taxon>
        <taxon>Saprolegniomycetes</taxon>
        <taxon>Saprolegniales</taxon>
        <taxon>Verrucalvaceae</taxon>
        <taxon>Aphanomyces</taxon>
    </lineage>
</organism>
<sequence>MAKKSGRGKSWCSASVDLLDITVDVLPLGKNGWEKVERRFNRLAEPKLLPIRDADALKRKFLLLKNHASRRAILTVPKKCKERSAFNATSTCRRQCCLSTTTSKKVLSPPTQLLTPPMQPSVPTCHEDDEDVGRTGLPCSELQLLSDKLKRGRDPSDVAGGLLSYTAKRRRSIDKFIDGAADADAKASSDMMTLFLLMDERAAKREESRIERQEKYDREREVSAAWCLHAVVLSVNESKHPFNKRFTLVRQPGPFLLNRYRWPLHRGLWYSTERSFKSLFCFGKHTGKRRWWDAKELLKGLVFHRSSVVVKHHGQNRVLVRDTWRSPATAGNGEDRILRGKHMQQVVKCIGS</sequence>
<gene>
    <name evidence="2" type="ORF">DYB28_003326</name>
</gene>
<name>A0A9X8H8K1_APHAT</name>
<evidence type="ECO:0000313" key="3">
    <source>
        <dbReference type="Proteomes" id="UP000275652"/>
    </source>
</evidence>
<reference evidence="2 3" key="1">
    <citation type="journal article" date="2018" name="J. Invertebr. Pathol.">
        <title>New genotyping method for the causative agent of crayfish plague (Aphanomyces astaci) based on whole genome data.</title>
        <authorList>
            <person name="Minardi D."/>
            <person name="Studholme D.J."/>
            <person name="van der Giezen M."/>
            <person name="Pretto T."/>
            <person name="Oidtmann B."/>
        </authorList>
    </citation>
    <scope>NUCLEOTIDE SEQUENCE [LARGE SCALE GENOMIC DNA]</scope>
    <source>
        <strain evidence="2 3">KB13</strain>
    </source>
</reference>
<dbReference type="AlphaFoldDB" id="A0A9X8H8K1"/>
<protein>
    <submittedName>
        <fullName evidence="2">Uncharacterized protein</fullName>
    </submittedName>
</protein>
<evidence type="ECO:0000256" key="1">
    <source>
        <dbReference type="SAM" id="MobiDB-lite"/>
    </source>
</evidence>
<dbReference type="Proteomes" id="UP000275652">
    <property type="component" value="Unassembled WGS sequence"/>
</dbReference>
<evidence type="ECO:0000313" key="2">
    <source>
        <dbReference type="EMBL" id="RLO05412.1"/>
    </source>
</evidence>
<dbReference type="EMBL" id="QUTI01026969">
    <property type="protein sequence ID" value="RLO05412.1"/>
    <property type="molecule type" value="Genomic_DNA"/>
</dbReference>